<keyword evidence="1" id="KW-0732">Signal</keyword>
<evidence type="ECO:0000256" key="1">
    <source>
        <dbReference type="SAM" id="SignalP"/>
    </source>
</evidence>
<reference evidence="2" key="1">
    <citation type="submission" date="2021-05" db="EMBL/GenBank/DDBJ databases">
        <authorList>
            <person name="Alioto T."/>
            <person name="Alioto T."/>
            <person name="Gomez Garrido J."/>
        </authorList>
    </citation>
    <scope>NUCLEOTIDE SEQUENCE</scope>
</reference>
<accession>A0A8D8TZE4</accession>
<sequence>MFKSYLMGSKLLSIPVVCLLAKQMAPFPELNSPTCYVMGLLGQYPKVRNNKAHAQVLGIFNSLYVHLDRRGTFGKSFFLCIKWGTNFISVICLAAKRTINVTKILFFSSLLMFVFDKRIKGRFIKHLAKNVLGIKMPHWNQCIIRTILLAIKNVIIK</sequence>
<name>A0A8D8TZE4_9HEMI</name>
<feature type="signal peptide" evidence="1">
    <location>
        <begin position="1"/>
        <end position="21"/>
    </location>
</feature>
<dbReference type="AlphaFoldDB" id="A0A8D8TZE4"/>
<protein>
    <submittedName>
        <fullName evidence="2">Uncharacterized protein</fullName>
    </submittedName>
</protein>
<organism evidence="2">
    <name type="scientific">Cacopsylla melanoneura</name>
    <dbReference type="NCBI Taxonomy" id="428564"/>
    <lineage>
        <taxon>Eukaryota</taxon>
        <taxon>Metazoa</taxon>
        <taxon>Ecdysozoa</taxon>
        <taxon>Arthropoda</taxon>
        <taxon>Hexapoda</taxon>
        <taxon>Insecta</taxon>
        <taxon>Pterygota</taxon>
        <taxon>Neoptera</taxon>
        <taxon>Paraneoptera</taxon>
        <taxon>Hemiptera</taxon>
        <taxon>Sternorrhyncha</taxon>
        <taxon>Psylloidea</taxon>
        <taxon>Psyllidae</taxon>
        <taxon>Psyllinae</taxon>
        <taxon>Cacopsylla</taxon>
    </lineage>
</organism>
<dbReference type="EMBL" id="HBUF01324659">
    <property type="protein sequence ID" value="CAG6695654.1"/>
    <property type="molecule type" value="Transcribed_RNA"/>
</dbReference>
<proteinExistence type="predicted"/>
<evidence type="ECO:0000313" key="2">
    <source>
        <dbReference type="EMBL" id="CAG6695654.1"/>
    </source>
</evidence>
<feature type="chain" id="PRO_5036262137" evidence="1">
    <location>
        <begin position="22"/>
        <end position="157"/>
    </location>
</feature>
<dbReference type="EMBL" id="HBUF01324661">
    <property type="protein sequence ID" value="CAG6695657.1"/>
    <property type="molecule type" value="Transcribed_RNA"/>
</dbReference>